<evidence type="ECO:0000256" key="3">
    <source>
        <dbReference type="ARBA" id="ARBA00023163"/>
    </source>
</evidence>
<dbReference type="InterPro" id="IPR036864">
    <property type="entry name" value="Zn2-C6_fun-type_DNA-bd_sf"/>
</dbReference>
<evidence type="ECO:0000256" key="4">
    <source>
        <dbReference type="ARBA" id="ARBA00023242"/>
    </source>
</evidence>
<dbReference type="PROSITE" id="PS50048">
    <property type="entry name" value="ZN2_CY6_FUNGAL_2"/>
    <property type="match status" value="1"/>
</dbReference>
<keyword evidence="3" id="KW-0804">Transcription</keyword>
<feature type="compositionally biased region" description="Polar residues" evidence="5">
    <location>
        <begin position="195"/>
        <end position="224"/>
    </location>
</feature>
<comment type="caution">
    <text evidence="8">The sequence shown here is derived from an EMBL/GenBank/DDBJ whole genome shotgun (WGS) entry which is preliminary data.</text>
</comment>
<dbReference type="InterPro" id="IPR001138">
    <property type="entry name" value="Zn2Cys6_DnaBD"/>
</dbReference>
<feature type="compositionally biased region" description="Polar residues" evidence="5">
    <location>
        <begin position="418"/>
        <end position="440"/>
    </location>
</feature>
<feature type="region of interest" description="Disordered" evidence="5">
    <location>
        <begin position="418"/>
        <end position="442"/>
    </location>
</feature>
<feature type="signal peptide" evidence="6">
    <location>
        <begin position="1"/>
        <end position="17"/>
    </location>
</feature>
<evidence type="ECO:0000256" key="5">
    <source>
        <dbReference type="SAM" id="MobiDB-lite"/>
    </source>
</evidence>
<reference evidence="8 9" key="1">
    <citation type="journal article" date="2022" name="G3 (Bethesda)">
        <title>Enemy or ally: a genomic approach to elucidate the lifestyle of Phyllosticta citrichinaensis.</title>
        <authorList>
            <person name="Buijs V.A."/>
            <person name="Groenewald J.Z."/>
            <person name="Haridas S."/>
            <person name="LaButti K.M."/>
            <person name="Lipzen A."/>
            <person name="Martin F.M."/>
            <person name="Barry K."/>
            <person name="Grigoriev I.V."/>
            <person name="Crous P.W."/>
            <person name="Seidl M.F."/>
        </authorList>
    </citation>
    <scope>NUCLEOTIDE SEQUENCE [LARGE SCALE GENOMIC DNA]</scope>
    <source>
        <strain evidence="8 9">CBS 129764</strain>
    </source>
</reference>
<keyword evidence="6" id="KW-0732">Signal</keyword>
<accession>A0ABR1XV79</accession>
<evidence type="ECO:0000256" key="1">
    <source>
        <dbReference type="ARBA" id="ARBA00023015"/>
    </source>
</evidence>
<proteinExistence type="predicted"/>
<name>A0ABR1XV79_9PEZI</name>
<keyword evidence="1" id="KW-0805">Transcription regulation</keyword>
<dbReference type="Gene3D" id="4.10.240.10">
    <property type="entry name" value="Zn(2)-C6 fungal-type DNA-binding domain"/>
    <property type="match status" value="1"/>
</dbReference>
<gene>
    <name evidence="8" type="ORF">IWX90DRAFT_429641</name>
</gene>
<dbReference type="EMBL" id="JBBWUH010000004">
    <property type="protein sequence ID" value="KAK8169340.1"/>
    <property type="molecule type" value="Genomic_DNA"/>
</dbReference>
<dbReference type="InterPro" id="IPR050675">
    <property type="entry name" value="OAF3"/>
</dbReference>
<sequence>MHCSVLHCAFSPLVVLSRLLDPSISDNQDLSVPHAANHAIVHFSLSTCMHCCSLDWPLYLRHLLFLSSLLKLKSFSTRVMTSPKPSSAPTAVTTAATPRKRRRRAVATGAAEDCFTCRQRQAKCDRRRPYCTQCIDLGKECSGYRTTLTWGVGVASRGKLRGMSCPVPQSPSSTAQSSTQTNARKPSVALPSPPTSTVSRKQPLRQTYAQPGQKSPSPIHSPTGQDFYASVDATSPVHIPPPAVPYQGWHLPSFGEHMESYGGAGRKSRPQLPPKPLQRLHTTLLAAPYDDSALSTSTGPLSSHSDSALGEYPSPSDFPGTPDDFHFADPIMHSYPEHLLPSRTPISSTESLVFSDAPRSFPIMYEDLGSSISSDQSLHELHDMSSMQPQPYSQHPGYQDTFFPRALGAAAGSNLTHISDSSYSRGTRPTTHARTESSGRSSEAAAALAELAMVGTRSPFSADRHLSPRMQVLIDYYDRMICPALVAYDGPSNPYRVHVAGRAMESQALRNAIAALAVNNIRMRQNSEAKFIALSKSRWSDHSLEWTQQRFSAEEIREMHGEPSEEERYYKTTSIQLLNQQLADPRSAQEDSVLATLLVLCLFHVSDSGFSKFRTQLEGVKRLLSLRERRTSFTAWIEMFFTWFDVMTSTVNDRETQVRDDLLDAIAESSSLGGCDGRLFKIIARLGRLNLLSQNRPVSPRFNTPSDNFSQFDGNGWSTPLGHNHQQMASNPLDLPHDQRHEFWAEWRDIRQHLQQWELDPSAPSAALCSATLPPLSNTSPRHHDLLHLSESFRYAALLYIERLAHPSLGSGALHFQNLVAQALFHVSHMSPRSPVQKFLLWPLFITGTECVDAGHRAKVRAECVAVMRRSGFWNNLRGLEVLERVWSREDGGNDGSAGGAAAGKRAPAAGDVPCKMEPGEDAHGQQAFRWRRAMERTDGEYMLV</sequence>
<dbReference type="SUPFAM" id="SSF57701">
    <property type="entry name" value="Zn2/Cys6 DNA-binding domain"/>
    <property type="match status" value="1"/>
</dbReference>
<feature type="region of interest" description="Disordered" evidence="5">
    <location>
        <begin position="891"/>
        <end position="910"/>
    </location>
</feature>
<feature type="compositionally biased region" description="Low complexity" evidence="5">
    <location>
        <begin position="166"/>
        <end position="181"/>
    </location>
</feature>
<organism evidence="8 9">
    <name type="scientific">Phyllosticta citrichinensis</name>
    <dbReference type="NCBI Taxonomy" id="1130410"/>
    <lineage>
        <taxon>Eukaryota</taxon>
        <taxon>Fungi</taxon>
        <taxon>Dikarya</taxon>
        <taxon>Ascomycota</taxon>
        <taxon>Pezizomycotina</taxon>
        <taxon>Dothideomycetes</taxon>
        <taxon>Dothideomycetes incertae sedis</taxon>
        <taxon>Botryosphaeriales</taxon>
        <taxon>Phyllostictaceae</taxon>
        <taxon>Phyllosticta</taxon>
    </lineage>
</organism>
<feature type="region of interest" description="Disordered" evidence="5">
    <location>
        <begin position="163"/>
        <end position="228"/>
    </location>
</feature>
<keyword evidence="2" id="KW-0238">DNA-binding</keyword>
<keyword evidence="9" id="KW-1185">Reference proteome</keyword>
<dbReference type="InterPro" id="IPR021858">
    <property type="entry name" value="Fun_TF"/>
</dbReference>
<dbReference type="PANTHER" id="PTHR31069">
    <property type="entry name" value="OLEATE-ACTIVATED TRANSCRIPTION FACTOR 1-RELATED"/>
    <property type="match status" value="1"/>
</dbReference>
<feature type="chain" id="PRO_5046812330" evidence="6">
    <location>
        <begin position="18"/>
        <end position="945"/>
    </location>
</feature>
<dbReference type="CDD" id="cd00067">
    <property type="entry name" value="GAL4"/>
    <property type="match status" value="1"/>
</dbReference>
<dbReference type="Pfam" id="PF00172">
    <property type="entry name" value="Zn_clus"/>
    <property type="match status" value="1"/>
</dbReference>
<evidence type="ECO:0000313" key="9">
    <source>
        <dbReference type="Proteomes" id="UP001456524"/>
    </source>
</evidence>
<dbReference type="Proteomes" id="UP001456524">
    <property type="component" value="Unassembled WGS sequence"/>
</dbReference>
<evidence type="ECO:0000259" key="7">
    <source>
        <dbReference type="PROSITE" id="PS50048"/>
    </source>
</evidence>
<dbReference type="PANTHER" id="PTHR31069:SF28">
    <property type="entry name" value="ZN(II)2CYS6 TRANSCRIPTION FACTOR (EUROFUNG)"/>
    <property type="match status" value="1"/>
</dbReference>
<feature type="compositionally biased region" description="Polar residues" evidence="5">
    <location>
        <begin position="293"/>
        <end position="306"/>
    </location>
</feature>
<evidence type="ECO:0000313" key="8">
    <source>
        <dbReference type="EMBL" id="KAK8169340.1"/>
    </source>
</evidence>
<protein>
    <submittedName>
        <fullName evidence="8">Fungal-specific transcription factor domain-containing protein</fullName>
    </submittedName>
</protein>
<evidence type="ECO:0000256" key="6">
    <source>
        <dbReference type="SAM" id="SignalP"/>
    </source>
</evidence>
<feature type="region of interest" description="Disordered" evidence="5">
    <location>
        <begin position="291"/>
        <end position="317"/>
    </location>
</feature>
<dbReference type="Pfam" id="PF11951">
    <property type="entry name" value="Fungal_trans_2"/>
    <property type="match status" value="1"/>
</dbReference>
<keyword evidence="4" id="KW-0539">Nucleus</keyword>
<feature type="domain" description="Zn(2)-C6 fungal-type" evidence="7">
    <location>
        <begin position="113"/>
        <end position="142"/>
    </location>
</feature>
<evidence type="ECO:0000256" key="2">
    <source>
        <dbReference type="ARBA" id="ARBA00023125"/>
    </source>
</evidence>